<feature type="domain" description="Anaphase-promoting complex subunit 4-like WD40" evidence="6">
    <location>
        <begin position="25"/>
        <end position="107"/>
    </location>
</feature>
<dbReference type="GO" id="GO:0051301">
    <property type="term" value="P:cell division"/>
    <property type="evidence" value="ECO:0007669"/>
    <property type="project" value="UniProtKB-KW"/>
</dbReference>
<reference evidence="8 9" key="1">
    <citation type="submission" date="2019-02" db="EMBL/GenBank/DDBJ databases">
        <title>Genome sequencing of the rare red list fungi Bondarzewia mesenterica.</title>
        <authorList>
            <person name="Buettner E."/>
            <person name="Kellner H."/>
        </authorList>
    </citation>
    <scope>NUCLEOTIDE SEQUENCE [LARGE SCALE GENOMIC DNA]</scope>
    <source>
        <strain evidence="8 9">DSM 108281</strain>
    </source>
</reference>
<organism evidence="8 9">
    <name type="scientific">Bondarzewia mesenterica</name>
    <dbReference type="NCBI Taxonomy" id="1095465"/>
    <lineage>
        <taxon>Eukaryota</taxon>
        <taxon>Fungi</taxon>
        <taxon>Dikarya</taxon>
        <taxon>Basidiomycota</taxon>
        <taxon>Agaricomycotina</taxon>
        <taxon>Agaricomycetes</taxon>
        <taxon>Russulales</taxon>
        <taxon>Bondarzewiaceae</taxon>
        <taxon>Bondarzewia</taxon>
    </lineage>
</organism>
<dbReference type="InterPro" id="IPR024789">
    <property type="entry name" value="APC4"/>
</dbReference>
<evidence type="ECO:0000256" key="3">
    <source>
        <dbReference type="ARBA" id="ARBA00022776"/>
    </source>
</evidence>
<dbReference type="GO" id="GO:0005680">
    <property type="term" value="C:anaphase-promoting complex"/>
    <property type="evidence" value="ECO:0007669"/>
    <property type="project" value="InterPro"/>
</dbReference>
<evidence type="ECO:0000259" key="6">
    <source>
        <dbReference type="Pfam" id="PF12894"/>
    </source>
</evidence>
<dbReference type="AlphaFoldDB" id="A0A4S4LYI1"/>
<keyword evidence="3" id="KW-0498">Mitosis</keyword>
<dbReference type="Gene3D" id="2.130.10.10">
    <property type="entry name" value="YVTN repeat-like/Quinoprotein amine dehydrogenase"/>
    <property type="match status" value="1"/>
</dbReference>
<keyword evidence="2" id="KW-0132">Cell division</keyword>
<dbReference type="Pfam" id="PF12896">
    <property type="entry name" value="ANAPC4"/>
    <property type="match status" value="1"/>
</dbReference>
<evidence type="ECO:0000256" key="5">
    <source>
        <dbReference type="ARBA" id="ARBA00023306"/>
    </source>
</evidence>
<dbReference type="Pfam" id="PF12894">
    <property type="entry name" value="ANAPC4_WD40"/>
    <property type="match status" value="1"/>
</dbReference>
<name>A0A4S4LYI1_9AGAM</name>
<keyword evidence="9" id="KW-1185">Reference proteome</keyword>
<evidence type="ECO:0000256" key="4">
    <source>
        <dbReference type="ARBA" id="ARBA00022786"/>
    </source>
</evidence>
<comment type="caution">
    <text evidence="8">The sequence shown here is derived from an EMBL/GenBank/DDBJ whole genome shotgun (WGS) entry which is preliminary data.</text>
</comment>
<sequence>MEQNGFASLAVLQMPPSSRLLPSSCCPDKDLVVVISRLGSKDRVSLWKMQGSKKWEVDIHLEGGHNEEIVDLAWSPDGQTIVLVHDPPRITLHSIQDGREERNLPISHVITEGVQLTGVWWFMEEKSPKVGSIPDIFKRGDDITGSAHSILKMLPLLDAVKDDTQVLTNTGLFAFPGKQAKSSKSDMPEVIASWPSLPSDPLAASILSPARAGEQDNRPGEEHDEIDDTNVDSILAVSDSAGRIHSYLDGSYPLGIISIESHSTTSSLCKGSKTSTLMAHQRKKTGESSVTPLLPTFIRFPLLETRVPRALARISTSVRELLWYIMRVMDDLHVTWFGSSTQAGARELGEKWVQGLAALQVDQPGGNKLSWSILDLVHLLVSGRSSDAVSDFIGSGEQMSERGLQKWESTVIEALVKMRDFSEERVAPACQRLHLMLEELLGWSQLPQLYDPLDLRKNEIEECLEMTGRAIVVASWLPAVARRELSHFKEFMKWLRYEITNANATSDAHSLLQPRHDILEVDSYLMSGLVNSQIDKWFKRGVPHFSPQDLGAPEENQHLTAVMERARRALRDPTQTALQHRVVQKDHYRVDKNLYALVQNLAKRCETIFLRAASATARSAEVCREGAGSPASTPVENPNLTYVIRERSVADKEMTNHFIHHLAIHVPSPEYRTCLFLIRLRYGHEAPGSLIDLGMAILECRLREGDGVVDFDLLDAEFFDDESLVIVYRAQGLRGAVPAAARLPCDRANFDRKTLGPTYIATVTYSDLGYQASPAAGYVREPSREELIVDAFQRWKNGQVGNELIICVYIKLPSAVLTGGPSSLVYAQLKPVLMPIKRSRALTACREGEVYLAVNGRVGRRVACVLDTEGLVLETLDLEGETGEESE</sequence>
<dbReference type="OrthoDB" id="10259843at2759"/>
<keyword evidence="5" id="KW-0131">Cell cycle</keyword>
<dbReference type="GO" id="GO:0070979">
    <property type="term" value="P:protein K11-linked ubiquitination"/>
    <property type="evidence" value="ECO:0007669"/>
    <property type="project" value="TreeGrafter"/>
</dbReference>
<dbReference type="InterPro" id="IPR024790">
    <property type="entry name" value="APC4_long_dom"/>
</dbReference>
<dbReference type="GO" id="GO:0016491">
    <property type="term" value="F:oxidoreductase activity"/>
    <property type="evidence" value="ECO:0007669"/>
    <property type="project" value="InterPro"/>
</dbReference>
<evidence type="ECO:0000256" key="2">
    <source>
        <dbReference type="ARBA" id="ARBA00022618"/>
    </source>
</evidence>
<dbReference type="SUPFAM" id="SSF69322">
    <property type="entry name" value="Tricorn protease domain 2"/>
    <property type="match status" value="1"/>
</dbReference>
<dbReference type="PROSITE" id="PS00059">
    <property type="entry name" value="ADH_ZINC"/>
    <property type="match status" value="1"/>
</dbReference>
<gene>
    <name evidence="8" type="ORF">EW146_g3736</name>
</gene>
<dbReference type="Proteomes" id="UP000310158">
    <property type="component" value="Unassembled WGS sequence"/>
</dbReference>
<dbReference type="InterPro" id="IPR002328">
    <property type="entry name" value="ADH_Zn_CS"/>
</dbReference>
<feature type="domain" description="Anaphase-promoting complex subunit 4 long" evidence="7">
    <location>
        <begin position="308"/>
        <end position="503"/>
    </location>
</feature>
<dbReference type="GO" id="GO:0034399">
    <property type="term" value="C:nuclear periphery"/>
    <property type="evidence" value="ECO:0007669"/>
    <property type="project" value="TreeGrafter"/>
</dbReference>
<evidence type="ECO:0000259" key="7">
    <source>
        <dbReference type="Pfam" id="PF12896"/>
    </source>
</evidence>
<evidence type="ECO:0000256" key="1">
    <source>
        <dbReference type="ARBA" id="ARBA00016067"/>
    </source>
</evidence>
<dbReference type="GO" id="GO:0008270">
    <property type="term" value="F:zinc ion binding"/>
    <property type="evidence" value="ECO:0007669"/>
    <property type="project" value="InterPro"/>
</dbReference>
<evidence type="ECO:0000313" key="8">
    <source>
        <dbReference type="EMBL" id="THH16998.1"/>
    </source>
</evidence>
<dbReference type="InterPro" id="IPR024977">
    <property type="entry name" value="Apc4-like_WD40_dom"/>
</dbReference>
<dbReference type="PANTHER" id="PTHR13260">
    <property type="entry name" value="ANAPHASE PROMOTING COMPLEX SUBUNIT 4 APC4"/>
    <property type="match status" value="1"/>
</dbReference>
<evidence type="ECO:0000313" key="9">
    <source>
        <dbReference type="Proteomes" id="UP000310158"/>
    </source>
</evidence>
<accession>A0A4S4LYI1</accession>
<protein>
    <recommendedName>
        <fullName evidence="1">Anaphase-promoting complex subunit 4</fullName>
    </recommendedName>
</protein>
<proteinExistence type="predicted"/>
<dbReference type="PANTHER" id="PTHR13260:SF0">
    <property type="entry name" value="ANAPHASE-PROMOTING COMPLEX SUBUNIT 4"/>
    <property type="match status" value="1"/>
</dbReference>
<keyword evidence="4" id="KW-0833">Ubl conjugation pathway</keyword>
<dbReference type="GO" id="GO:0031145">
    <property type="term" value="P:anaphase-promoting complex-dependent catabolic process"/>
    <property type="evidence" value="ECO:0007669"/>
    <property type="project" value="InterPro"/>
</dbReference>
<dbReference type="InterPro" id="IPR015943">
    <property type="entry name" value="WD40/YVTN_repeat-like_dom_sf"/>
</dbReference>
<dbReference type="EMBL" id="SGPL01000131">
    <property type="protein sequence ID" value="THH16998.1"/>
    <property type="molecule type" value="Genomic_DNA"/>
</dbReference>